<organism evidence="12 13">
    <name type="scientific">OM182 bacterium MED-G24</name>
    <dbReference type="NCBI Taxonomy" id="1986255"/>
    <lineage>
        <taxon>Bacteria</taxon>
        <taxon>Pseudomonadati</taxon>
        <taxon>Pseudomonadota</taxon>
        <taxon>Gammaproteobacteria</taxon>
        <taxon>OMG group</taxon>
        <taxon>OM182 clade</taxon>
    </lineage>
</organism>
<evidence type="ECO:0000256" key="10">
    <source>
        <dbReference type="ARBA" id="ARBA00047890"/>
    </source>
</evidence>
<evidence type="ECO:0000256" key="1">
    <source>
        <dbReference type="ARBA" id="ARBA00005061"/>
    </source>
</evidence>
<name>A0A2A5WHI2_9GAMM</name>
<evidence type="ECO:0000313" key="12">
    <source>
        <dbReference type="EMBL" id="PDH35862.1"/>
    </source>
</evidence>
<evidence type="ECO:0000256" key="3">
    <source>
        <dbReference type="ARBA" id="ARBA00022723"/>
    </source>
</evidence>
<evidence type="ECO:0000256" key="2">
    <source>
        <dbReference type="ARBA" id="ARBA00022598"/>
    </source>
</evidence>
<comment type="cofactor">
    <cofactor evidence="11">
        <name>Zn(2+)</name>
        <dbReference type="ChEBI" id="CHEBI:29105"/>
    </cofactor>
    <text evidence="11">Binds 1 zinc ion per subunit.</text>
</comment>
<dbReference type="Proteomes" id="UP000219327">
    <property type="component" value="Unassembled WGS sequence"/>
</dbReference>
<evidence type="ECO:0000256" key="7">
    <source>
        <dbReference type="ARBA" id="ARBA00022840"/>
    </source>
</evidence>
<dbReference type="CDD" id="cd01995">
    <property type="entry name" value="QueC-like"/>
    <property type="match status" value="1"/>
</dbReference>
<dbReference type="PIRSF" id="PIRSF006293">
    <property type="entry name" value="ExsB"/>
    <property type="match status" value="1"/>
</dbReference>
<sequence length="265" mass="28467">MRQHSPNGYSRSTCRCVCRFSFTSCSGVTSPVSENSLSPRAVVLLSGGLDSATVLAIAKSEGFNCYCLSFDYGQRHQTELRFAEGVATDLGAVEHRVLRLDIGQFGGSALTDRAIDVPTDGEEGGSGDIPVTYVPARNTVFLAHALAWAEVLAASHIYLGVNAVDYSGYPDCRPEYIAAFETMANLATRSGVNDQRISIATPLIDLTKAEIIQRGRALGVDYARTASCYQLDESGQACGVCDSCRIRRLGFEQAGVPDPTSYRLS</sequence>
<evidence type="ECO:0000256" key="6">
    <source>
        <dbReference type="ARBA" id="ARBA00022833"/>
    </source>
</evidence>
<evidence type="ECO:0000256" key="4">
    <source>
        <dbReference type="ARBA" id="ARBA00022741"/>
    </source>
</evidence>
<evidence type="ECO:0000256" key="5">
    <source>
        <dbReference type="ARBA" id="ARBA00022785"/>
    </source>
</evidence>
<keyword evidence="2 11" id="KW-0436">Ligase</keyword>
<keyword evidence="5 11" id="KW-0671">Queuosine biosynthesis</keyword>
<evidence type="ECO:0000313" key="13">
    <source>
        <dbReference type="Proteomes" id="UP000219327"/>
    </source>
</evidence>
<gene>
    <name evidence="11 12" type="primary">queC</name>
    <name evidence="12" type="ORF">CNE99_10560</name>
</gene>
<dbReference type="NCBIfam" id="TIGR00364">
    <property type="entry name" value="7-cyano-7-deazaguanine synthase QueC"/>
    <property type="match status" value="1"/>
</dbReference>
<feature type="binding site" evidence="11">
    <location>
        <begin position="45"/>
        <end position="55"/>
    </location>
    <ligand>
        <name>ATP</name>
        <dbReference type="ChEBI" id="CHEBI:30616"/>
    </ligand>
</feature>
<dbReference type="GO" id="GO:0008270">
    <property type="term" value="F:zinc ion binding"/>
    <property type="evidence" value="ECO:0007669"/>
    <property type="project" value="UniProtKB-UniRule"/>
</dbReference>
<dbReference type="EC" id="6.3.4.20" evidence="9 11"/>
<evidence type="ECO:0000256" key="9">
    <source>
        <dbReference type="ARBA" id="ARBA00039149"/>
    </source>
</evidence>
<dbReference type="InterPro" id="IPR018317">
    <property type="entry name" value="QueC"/>
</dbReference>
<evidence type="ECO:0000256" key="11">
    <source>
        <dbReference type="HAMAP-Rule" id="MF_01633"/>
    </source>
</evidence>
<dbReference type="Gene3D" id="3.40.50.620">
    <property type="entry name" value="HUPs"/>
    <property type="match status" value="1"/>
</dbReference>
<feature type="binding site" evidence="11">
    <location>
        <position position="241"/>
    </location>
    <ligand>
        <name>Zn(2+)</name>
        <dbReference type="ChEBI" id="CHEBI:29105"/>
    </ligand>
</feature>
<dbReference type="Pfam" id="PF06508">
    <property type="entry name" value="QueC"/>
    <property type="match status" value="1"/>
</dbReference>
<keyword evidence="3 11" id="KW-0479">Metal-binding</keyword>
<dbReference type="PANTHER" id="PTHR42914">
    <property type="entry name" value="7-CYANO-7-DEAZAGUANINE SYNTHASE"/>
    <property type="match status" value="1"/>
</dbReference>
<keyword evidence="4 11" id="KW-0547">Nucleotide-binding</keyword>
<feature type="binding site" evidence="11">
    <location>
        <position position="228"/>
    </location>
    <ligand>
        <name>Zn(2+)</name>
        <dbReference type="ChEBI" id="CHEBI:29105"/>
    </ligand>
</feature>
<evidence type="ECO:0000256" key="8">
    <source>
        <dbReference type="ARBA" id="ARBA00037993"/>
    </source>
</evidence>
<dbReference type="InterPro" id="IPR014729">
    <property type="entry name" value="Rossmann-like_a/b/a_fold"/>
</dbReference>
<dbReference type="AlphaFoldDB" id="A0A2A5WHI2"/>
<accession>A0A2A5WHI2</accession>
<dbReference type="GO" id="GO:0016879">
    <property type="term" value="F:ligase activity, forming carbon-nitrogen bonds"/>
    <property type="evidence" value="ECO:0007669"/>
    <property type="project" value="UniProtKB-UniRule"/>
</dbReference>
<dbReference type="GO" id="GO:0005524">
    <property type="term" value="F:ATP binding"/>
    <property type="evidence" value="ECO:0007669"/>
    <property type="project" value="UniProtKB-UniRule"/>
</dbReference>
<comment type="function">
    <text evidence="11">Catalyzes the ATP-dependent conversion of 7-carboxy-7-deazaguanine (CDG) to 7-cyano-7-deazaguanine (preQ(0)).</text>
</comment>
<reference evidence="12 13" key="1">
    <citation type="submission" date="2017-08" db="EMBL/GenBank/DDBJ databases">
        <title>Fine stratification of microbial communities through a metagenomic profile of the photic zone.</title>
        <authorList>
            <person name="Haro-Moreno J.M."/>
            <person name="Lopez-Perez M."/>
            <person name="De La Torre J."/>
            <person name="Picazo A."/>
            <person name="Camacho A."/>
            <person name="Rodriguez-Valera F."/>
        </authorList>
    </citation>
    <scope>NUCLEOTIDE SEQUENCE [LARGE SCALE GENOMIC DNA]</scope>
    <source>
        <strain evidence="12">MED-G24</strain>
    </source>
</reference>
<feature type="binding site" evidence="11">
    <location>
        <position position="244"/>
    </location>
    <ligand>
        <name>Zn(2+)</name>
        <dbReference type="ChEBI" id="CHEBI:29105"/>
    </ligand>
</feature>
<comment type="pathway">
    <text evidence="1 11">Purine metabolism; 7-cyano-7-deazaguanine biosynthesis.</text>
</comment>
<dbReference type="UniPathway" id="UPA00391"/>
<dbReference type="HAMAP" id="MF_01633">
    <property type="entry name" value="QueC"/>
    <property type="match status" value="1"/>
</dbReference>
<dbReference type="PANTHER" id="PTHR42914:SF1">
    <property type="entry name" value="7-CYANO-7-DEAZAGUANINE SYNTHASE"/>
    <property type="match status" value="1"/>
</dbReference>
<comment type="caution">
    <text evidence="12">The sequence shown here is derived from an EMBL/GenBank/DDBJ whole genome shotgun (WGS) entry which is preliminary data.</text>
</comment>
<proteinExistence type="inferred from homology"/>
<keyword evidence="7 11" id="KW-0067">ATP-binding</keyword>
<dbReference type="SUPFAM" id="SSF52402">
    <property type="entry name" value="Adenine nucleotide alpha hydrolases-like"/>
    <property type="match status" value="1"/>
</dbReference>
<keyword evidence="6 11" id="KW-0862">Zinc</keyword>
<dbReference type="GO" id="GO:0008616">
    <property type="term" value="P:tRNA queuosine(34) biosynthetic process"/>
    <property type="evidence" value="ECO:0007669"/>
    <property type="project" value="UniProtKB-UniRule"/>
</dbReference>
<protein>
    <recommendedName>
        <fullName evidence="9 11">7-cyano-7-deazaguanine synthase</fullName>
        <ecNumber evidence="9 11">6.3.4.20</ecNumber>
    </recommendedName>
    <alternativeName>
        <fullName evidence="11">7-cyano-7-carbaguanine synthase</fullName>
    </alternativeName>
    <alternativeName>
        <fullName evidence="11">PreQ(0) synthase</fullName>
    </alternativeName>
    <alternativeName>
        <fullName evidence="11">Queuosine biosynthesis protein QueC</fullName>
    </alternativeName>
</protein>
<comment type="similarity">
    <text evidence="8 11">Belongs to the QueC family.</text>
</comment>
<comment type="catalytic activity">
    <reaction evidence="10 11">
        <text>7-carboxy-7-carbaguanine + NH4(+) + 2 ATP = 7-cyano-7-carbaguanine + 2 AMP + 2 diphosphate + 2 H(+)</text>
        <dbReference type="Rhea" id="RHEA:27982"/>
        <dbReference type="ChEBI" id="CHEBI:15378"/>
        <dbReference type="ChEBI" id="CHEBI:28938"/>
        <dbReference type="ChEBI" id="CHEBI:30616"/>
        <dbReference type="ChEBI" id="CHEBI:33019"/>
        <dbReference type="ChEBI" id="CHEBI:45075"/>
        <dbReference type="ChEBI" id="CHEBI:61036"/>
        <dbReference type="ChEBI" id="CHEBI:456215"/>
        <dbReference type="EC" id="6.3.4.20"/>
    </reaction>
</comment>
<dbReference type="EMBL" id="NTKD01000080">
    <property type="protein sequence ID" value="PDH35862.1"/>
    <property type="molecule type" value="Genomic_DNA"/>
</dbReference>
<feature type="binding site" evidence="11">
    <location>
        <position position="238"/>
    </location>
    <ligand>
        <name>Zn(2+)</name>
        <dbReference type="ChEBI" id="CHEBI:29105"/>
    </ligand>
</feature>